<organism evidence="1 2">
    <name type="scientific">Roseobacter denitrificans (strain ATCC 33942 / OCh 114)</name>
    <name type="common">Erythrobacter sp. (strain OCh 114)</name>
    <name type="synonym">Roseobacter denitrificans</name>
    <dbReference type="NCBI Taxonomy" id="375451"/>
    <lineage>
        <taxon>Bacteria</taxon>
        <taxon>Pseudomonadati</taxon>
        <taxon>Pseudomonadota</taxon>
        <taxon>Alphaproteobacteria</taxon>
        <taxon>Rhodobacterales</taxon>
        <taxon>Roseobacteraceae</taxon>
        <taxon>Roseobacter</taxon>
    </lineage>
</organism>
<gene>
    <name evidence="1" type="ordered locus">RD1_2168</name>
</gene>
<dbReference type="STRING" id="375451.RD1_2168"/>
<proteinExistence type="predicted"/>
<dbReference type="AlphaFoldDB" id="Q167T0"/>
<dbReference type="eggNOG" id="ENOG5032QEV">
    <property type="taxonomic scope" value="Bacteria"/>
</dbReference>
<name>Q167T0_ROSDO</name>
<dbReference type="HOGENOM" id="CLU_161389_0_0_5"/>
<reference evidence="1 2" key="1">
    <citation type="journal article" date="2007" name="J. Bacteriol.">
        <title>The complete genome sequence of Roseobacter denitrificans reveals a mixotrophic rather than photosynthetic metabolism.</title>
        <authorList>
            <person name="Swingley W.D."/>
            <person name="Sadekar S."/>
            <person name="Mastrian S.D."/>
            <person name="Matthies H.J."/>
            <person name="Hao J."/>
            <person name="Ramos H."/>
            <person name="Acharya C.R."/>
            <person name="Conrad A.L."/>
            <person name="Taylor H.L."/>
            <person name="Dejesa L.C."/>
            <person name="Shah M.K."/>
            <person name="O'huallachain M.E."/>
            <person name="Lince M.T."/>
            <person name="Blankenship R.E."/>
            <person name="Beatty J.T."/>
            <person name="Touchman J.W."/>
        </authorList>
    </citation>
    <scope>NUCLEOTIDE SEQUENCE [LARGE SCALE GENOMIC DNA]</scope>
    <source>
        <strain evidence="2">ATCC 33942 / OCh 114</strain>
    </source>
</reference>
<evidence type="ECO:0000313" key="1">
    <source>
        <dbReference type="EMBL" id="ABG31763.1"/>
    </source>
</evidence>
<dbReference type="KEGG" id="rde:RD1_2168"/>
<dbReference type="EMBL" id="CP000362">
    <property type="protein sequence ID" value="ABG31763.1"/>
    <property type="molecule type" value="Genomic_DNA"/>
</dbReference>
<accession>Q167T0</accession>
<protein>
    <submittedName>
        <fullName evidence="1">Uncharacterized protein</fullName>
    </submittedName>
</protein>
<evidence type="ECO:0000313" key="2">
    <source>
        <dbReference type="Proteomes" id="UP000007029"/>
    </source>
</evidence>
<dbReference type="Proteomes" id="UP000007029">
    <property type="component" value="Chromosome"/>
</dbReference>
<keyword evidence="2" id="KW-1185">Reference proteome</keyword>
<sequence length="144" mass="15975">MVCVSIDVFKSNSDAEKMGSVKRLVFVVLAVASLAAPAVADNGLFRVFAECVGRFSAEREHAWLVGDPDAALYEDQHRVFLSLLDATLPRDRARDALAHRVEVKMAHASLLQRATFSQHPEQVTRARQLAASYRKTCQHLLLDS</sequence>